<evidence type="ECO:0000256" key="5">
    <source>
        <dbReference type="ARBA" id="ARBA00022597"/>
    </source>
</evidence>
<evidence type="ECO:0000256" key="8">
    <source>
        <dbReference type="ARBA" id="ARBA00023047"/>
    </source>
</evidence>
<evidence type="ECO:0000256" key="10">
    <source>
        <dbReference type="ARBA" id="ARBA00023114"/>
    </source>
</evidence>
<evidence type="ECO:0000256" key="4">
    <source>
        <dbReference type="ARBA" id="ARBA00022452"/>
    </source>
</evidence>
<accession>A0A4R1LZD4</accession>
<keyword evidence="14" id="KW-0449">Lipoprotein</keyword>
<keyword evidence="10" id="KW-0626">Porin</keyword>
<name>A0A4R1LZD4_9SPHI</name>
<comment type="subcellular location">
    <subcellularLocation>
        <location evidence="1">Cell outer membrane</location>
        <topology evidence="1">Multi-pass membrane protein</topology>
    </subcellularLocation>
</comment>
<keyword evidence="3" id="KW-0813">Transport</keyword>
<dbReference type="GO" id="GO:0006811">
    <property type="term" value="P:monoatomic ion transport"/>
    <property type="evidence" value="ECO:0007669"/>
    <property type="project" value="UniProtKB-KW"/>
</dbReference>
<dbReference type="Proteomes" id="UP000294616">
    <property type="component" value="Unassembled WGS sequence"/>
</dbReference>
<evidence type="ECO:0000256" key="7">
    <source>
        <dbReference type="ARBA" id="ARBA00022729"/>
    </source>
</evidence>
<keyword evidence="12" id="KW-0564">Palmitate</keyword>
<evidence type="ECO:0000256" key="11">
    <source>
        <dbReference type="ARBA" id="ARBA00023136"/>
    </source>
</evidence>
<dbReference type="GO" id="GO:0009279">
    <property type="term" value="C:cell outer membrane"/>
    <property type="evidence" value="ECO:0007669"/>
    <property type="project" value="UniProtKB-SubCell"/>
</dbReference>
<evidence type="ECO:0000256" key="3">
    <source>
        <dbReference type="ARBA" id="ARBA00022448"/>
    </source>
</evidence>
<evidence type="ECO:0000313" key="18">
    <source>
        <dbReference type="Proteomes" id="UP000294616"/>
    </source>
</evidence>
<evidence type="ECO:0000256" key="9">
    <source>
        <dbReference type="ARBA" id="ARBA00023065"/>
    </source>
</evidence>
<comment type="similarity">
    <text evidence="2">Belongs to the BexD/CtrA/VexA family.</text>
</comment>
<keyword evidence="8" id="KW-0625">Polysaccharide transport</keyword>
<dbReference type="InterPro" id="IPR054765">
    <property type="entry name" value="SLBB_dom"/>
</dbReference>
<evidence type="ECO:0000256" key="14">
    <source>
        <dbReference type="ARBA" id="ARBA00023288"/>
    </source>
</evidence>
<dbReference type="RefSeq" id="WP_246012685.1">
    <property type="nucleotide sequence ID" value="NZ_SMGO01000001.1"/>
</dbReference>
<proteinExistence type="inferred from homology"/>
<feature type="domain" description="Polysaccharide export protein N-terminal" evidence="15">
    <location>
        <begin position="33"/>
        <end position="129"/>
    </location>
</feature>
<keyword evidence="4" id="KW-1134">Transmembrane beta strand</keyword>
<dbReference type="EMBL" id="SMGO01000001">
    <property type="protein sequence ID" value="TCK84938.1"/>
    <property type="molecule type" value="Genomic_DNA"/>
</dbReference>
<feature type="domain" description="SLBB" evidence="16">
    <location>
        <begin position="133"/>
        <end position="213"/>
    </location>
</feature>
<dbReference type="GO" id="GO:0015288">
    <property type="term" value="F:porin activity"/>
    <property type="evidence" value="ECO:0007669"/>
    <property type="project" value="UniProtKB-KW"/>
</dbReference>
<keyword evidence="6" id="KW-0812">Transmembrane</keyword>
<evidence type="ECO:0000259" key="15">
    <source>
        <dbReference type="Pfam" id="PF02563"/>
    </source>
</evidence>
<evidence type="ECO:0000256" key="1">
    <source>
        <dbReference type="ARBA" id="ARBA00004571"/>
    </source>
</evidence>
<keyword evidence="5" id="KW-0762">Sugar transport</keyword>
<evidence type="ECO:0000256" key="6">
    <source>
        <dbReference type="ARBA" id="ARBA00022692"/>
    </source>
</evidence>
<dbReference type="Gene3D" id="3.30.1950.10">
    <property type="entry name" value="wza like domain"/>
    <property type="match status" value="1"/>
</dbReference>
<keyword evidence="18" id="KW-1185">Reference proteome</keyword>
<comment type="caution">
    <text evidence="17">The sequence shown here is derived from an EMBL/GenBank/DDBJ whole genome shotgun (WGS) entry which is preliminary data.</text>
</comment>
<reference evidence="17 18" key="1">
    <citation type="submission" date="2019-03" db="EMBL/GenBank/DDBJ databases">
        <title>Genomic Encyclopedia of Archaeal and Bacterial Type Strains, Phase II (KMG-II): from individual species to whole genera.</title>
        <authorList>
            <person name="Goeker M."/>
        </authorList>
    </citation>
    <scope>NUCLEOTIDE SEQUENCE [LARGE SCALE GENOMIC DNA]</scope>
    <source>
        <strain evidence="17 18">DSM 22554</strain>
    </source>
</reference>
<organism evidence="17 18">
    <name type="scientific">Albibacterium bauzanense</name>
    <dbReference type="NCBI Taxonomy" id="653929"/>
    <lineage>
        <taxon>Bacteria</taxon>
        <taxon>Pseudomonadati</taxon>
        <taxon>Bacteroidota</taxon>
        <taxon>Sphingobacteriia</taxon>
        <taxon>Sphingobacteriales</taxon>
        <taxon>Sphingobacteriaceae</taxon>
        <taxon>Albibacterium</taxon>
    </lineage>
</organism>
<evidence type="ECO:0000313" key="17">
    <source>
        <dbReference type="EMBL" id="TCK84938.1"/>
    </source>
</evidence>
<evidence type="ECO:0000256" key="13">
    <source>
        <dbReference type="ARBA" id="ARBA00023237"/>
    </source>
</evidence>
<dbReference type="Pfam" id="PF02563">
    <property type="entry name" value="Poly_export"/>
    <property type="match status" value="1"/>
</dbReference>
<evidence type="ECO:0000259" key="16">
    <source>
        <dbReference type="Pfam" id="PF22461"/>
    </source>
</evidence>
<dbReference type="Pfam" id="PF22461">
    <property type="entry name" value="SLBB_2"/>
    <property type="match status" value="1"/>
</dbReference>
<dbReference type="InterPro" id="IPR003715">
    <property type="entry name" value="Poly_export_N"/>
</dbReference>
<dbReference type="AlphaFoldDB" id="A0A4R1LZD4"/>
<dbReference type="GO" id="GO:0015159">
    <property type="term" value="F:polysaccharide transmembrane transporter activity"/>
    <property type="evidence" value="ECO:0007669"/>
    <property type="project" value="InterPro"/>
</dbReference>
<keyword evidence="11" id="KW-0472">Membrane</keyword>
<keyword evidence="9" id="KW-0406">Ion transport</keyword>
<gene>
    <name evidence="17" type="ORF">C8N28_0234</name>
</gene>
<evidence type="ECO:0000256" key="12">
    <source>
        <dbReference type="ARBA" id="ARBA00023139"/>
    </source>
</evidence>
<dbReference type="GO" id="GO:0046930">
    <property type="term" value="C:pore complex"/>
    <property type="evidence" value="ECO:0007669"/>
    <property type="project" value="UniProtKB-KW"/>
</dbReference>
<protein>
    <submittedName>
        <fullName evidence="17">Polysaccharide export outer membrane protein</fullName>
    </submittedName>
</protein>
<keyword evidence="7" id="KW-0732">Signal</keyword>
<keyword evidence="13" id="KW-0998">Cell outer membrane</keyword>
<dbReference type="PANTHER" id="PTHR33619:SF3">
    <property type="entry name" value="POLYSACCHARIDE EXPORT PROTEIN GFCE-RELATED"/>
    <property type="match status" value="1"/>
</dbReference>
<sequence length="248" mass="26838">MSFSSCVVTKKSVYFNDLPFDSTAVVNLAKFNEPVIQADDILNITIQTVDVDATAAVNQVSTVPAVGASSASTVGNQVIKGFLVDKDGNVAIPMLGNIKVAGLTTYDARQLIAENASRFFKEPTVQVRFANFKITIIGEVAKPATYTVPNEKVTLLDAIGLAGDLTIYGKRENVMLIRDNLNGEKEFIRFNLNSYDTFKSPYFYLQQNDVIYVEPGKGKVAANNAARTQTISLISALASLAIVALSRL</sequence>
<dbReference type="InterPro" id="IPR049712">
    <property type="entry name" value="Poly_export"/>
</dbReference>
<dbReference type="PANTHER" id="PTHR33619">
    <property type="entry name" value="POLYSACCHARIDE EXPORT PROTEIN GFCE-RELATED"/>
    <property type="match status" value="1"/>
</dbReference>
<evidence type="ECO:0000256" key="2">
    <source>
        <dbReference type="ARBA" id="ARBA00009450"/>
    </source>
</evidence>